<organism evidence="1 2">
    <name type="scientific">Gymnopilus dilepis</name>
    <dbReference type="NCBI Taxonomy" id="231916"/>
    <lineage>
        <taxon>Eukaryota</taxon>
        <taxon>Fungi</taxon>
        <taxon>Dikarya</taxon>
        <taxon>Basidiomycota</taxon>
        <taxon>Agaricomycotina</taxon>
        <taxon>Agaricomycetes</taxon>
        <taxon>Agaricomycetidae</taxon>
        <taxon>Agaricales</taxon>
        <taxon>Agaricineae</taxon>
        <taxon>Hymenogastraceae</taxon>
        <taxon>Gymnopilus</taxon>
    </lineage>
</organism>
<evidence type="ECO:0000313" key="1">
    <source>
        <dbReference type="EMBL" id="PPQ96995.1"/>
    </source>
</evidence>
<keyword evidence="2" id="KW-1185">Reference proteome</keyword>
<gene>
    <name evidence="1" type="ORF">CVT26_006423</name>
</gene>
<dbReference type="EMBL" id="NHYE01001304">
    <property type="protein sequence ID" value="PPQ96995.1"/>
    <property type="molecule type" value="Genomic_DNA"/>
</dbReference>
<evidence type="ECO:0000313" key="2">
    <source>
        <dbReference type="Proteomes" id="UP000284706"/>
    </source>
</evidence>
<reference evidence="1 2" key="1">
    <citation type="journal article" date="2018" name="Evol. Lett.">
        <title>Horizontal gene cluster transfer increased hallucinogenic mushroom diversity.</title>
        <authorList>
            <person name="Reynolds H.T."/>
            <person name="Vijayakumar V."/>
            <person name="Gluck-Thaler E."/>
            <person name="Korotkin H.B."/>
            <person name="Matheny P.B."/>
            <person name="Slot J.C."/>
        </authorList>
    </citation>
    <scope>NUCLEOTIDE SEQUENCE [LARGE SCALE GENOMIC DNA]</scope>
    <source>
        <strain evidence="1 2">SRW20</strain>
    </source>
</reference>
<dbReference type="AlphaFoldDB" id="A0A409Y1U9"/>
<dbReference type="InParanoid" id="A0A409Y1U9"/>
<sequence>EKWRVWRCNKCHAHDVNWVSWHDVRNHASRKHLIDDPVIGKDIMRMKHSPIRSRQCKFKLRVEPGFDCLCLRCPNSQERTLFTGQVVLRHLESRCVHGLSVHIQHFTHGHRSHAVSNPTKNVDWIKVQLIQGTHPSDLPYSNIRIQHVI</sequence>
<feature type="non-terminal residue" evidence="1">
    <location>
        <position position="1"/>
    </location>
</feature>
<accession>A0A409Y1U9</accession>
<comment type="caution">
    <text evidence="1">The sequence shown here is derived from an EMBL/GenBank/DDBJ whole genome shotgun (WGS) entry which is preliminary data.</text>
</comment>
<proteinExistence type="predicted"/>
<name>A0A409Y1U9_9AGAR</name>
<protein>
    <submittedName>
        <fullName evidence="1">Uncharacterized protein</fullName>
    </submittedName>
</protein>
<dbReference type="OrthoDB" id="2823912at2759"/>
<dbReference type="Proteomes" id="UP000284706">
    <property type="component" value="Unassembled WGS sequence"/>
</dbReference>